<comment type="similarity">
    <text evidence="1">Belongs to the universal stress protein A family.</text>
</comment>
<feature type="domain" description="UspA" evidence="2">
    <location>
        <begin position="1"/>
        <end position="140"/>
    </location>
</feature>
<organism evidence="3 4">
    <name type="scientific">Microlunatus elymi</name>
    <dbReference type="NCBI Taxonomy" id="2596828"/>
    <lineage>
        <taxon>Bacteria</taxon>
        <taxon>Bacillati</taxon>
        <taxon>Actinomycetota</taxon>
        <taxon>Actinomycetes</taxon>
        <taxon>Propionibacteriales</taxon>
        <taxon>Propionibacteriaceae</taxon>
        <taxon>Microlunatus</taxon>
    </lineage>
</organism>
<feature type="domain" description="UspA" evidence="2">
    <location>
        <begin position="151"/>
        <end position="288"/>
    </location>
</feature>
<dbReference type="PRINTS" id="PR01438">
    <property type="entry name" value="UNVRSLSTRESS"/>
</dbReference>
<evidence type="ECO:0000313" key="4">
    <source>
        <dbReference type="Proteomes" id="UP000319263"/>
    </source>
</evidence>
<dbReference type="AlphaFoldDB" id="A0A516PVB9"/>
<evidence type="ECO:0000259" key="2">
    <source>
        <dbReference type="Pfam" id="PF00582"/>
    </source>
</evidence>
<sequence length="293" mass="30837">MAGRLVVGVDGSTGSARALEYAAAEAARGGLVLEIVNALDLPTDVDFYGVRLAAPDIEAMQSYAENLLNSARAKVSELHPEVTCETRYEIGNTSNVLIDASHGATAMVLGTRGMGAAGRTFLGSVSTRLASDAKCPLFVINEDHDLPTSGPVVVGVDDSEFSIAALRFAMEEAERRGVELRVVTAYRTPALAIPVDSDVINNLHSSEQDGAEKLIAKVVAAARQADPINVRIEEVAVEAAPAEAILSQSADAQLIVVGSHGKGWAKRLFVGSVSRHVLHSAERPVAVVNHHES</sequence>
<reference evidence="3 4" key="1">
    <citation type="submission" date="2019-07" db="EMBL/GenBank/DDBJ databases">
        <title>Microlunatus dokdonensis sp. nov. isolated from the rhizospheric soil of the wild plant Elymus tsukushiensis.</title>
        <authorList>
            <person name="Ghim S.-Y."/>
            <person name="Hwang Y.-J."/>
            <person name="Son J.-S."/>
            <person name="Shin J.-H."/>
        </authorList>
    </citation>
    <scope>NUCLEOTIDE SEQUENCE [LARGE SCALE GENOMIC DNA]</scope>
    <source>
        <strain evidence="3 4">KUDC0627</strain>
    </source>
</reference>
<dbReference type="RefSeq" id="WP_143985117.1">
    <property type="nucleotide sequence ID" value="NZ_CP041692.1"/>
</dbReference>
<keyword evidence="4" id="KW-1185">Reference proteome</keyword>
<dbReference type="InterPro" id="IPR006015">
    <property type="entry name" value="Universal_stress_UspA"/>
</dbReference>
<dbReference type="EMBL" id="CP041692">
    <property type="protein sequence ID" value="QDP95135.1"/>
    <property type="molecule type" value="Genomic_DNA"/>
</dbReference>
<dbReference type="InterPro" id="IPR014729">
    <property type="entry name" value="Rossmann-like_a/b/a_fold"/>
</dbReference>
<dbReference type="Pfam" id="PF00582">
    <property type="entry name" value="Usp"/>
    <property type="match status" value="2"/>
</dbReference>
<dbReference type="PANTHER" id="PTHR31964:SF113">
    <property type="entry name" value="USPA DOMAIN-CONTAINING PROTEIN"/>
    <property type="match status" value="1"/>
</dbReference>
<accession>A0A516PVB9</accession>
<name>A0A516PVB9_9ACTN</name>
<dbReference type="InterPro" id="IPR006016">
    <property type="entry name" value="UspA"/>
</dbReference>
<dbReference type="SUPFAM" id="SSF52402">
    <property type="entry name" value="Adenine nucleotide alpha hydrolases-like"/>
    <property type="match status" value="2"/>
</dbReference>
<dbReference type="KEGG" id="mik:FOE78_03685"/>
<protein>
    <submittedName>
        <fullName evidence="3">Universal stress protein</fullName>
    </submittedName>
</protein>
<proteinExistence type="inferred from homology"/>
<gene>
    <name evidence="3" type="ORF">FOE78_03685</name>
</gene>
<dbReference type="OrthoDB" id="3174546at2"/>
<evidence type="ECO:0000313" key="3">
    <source>
        <dbReference type="EMBL" id="QDP95135.1"/>
    </source>
</evidence>
<dbReference type="Proteomes" id="UP000319263">
    <property type="component" value="Chromosome"/>
</dbReference>
<dbReference type="Gene3D" id="3.40.50.620">
    <property type="entry name" value="HUPs"/>
    <property type="match status" value="2"/>
</dbReference>
<dbReference type="PANTHER" id="PTHR31964">
    <property type="entry name" value="ADENINE NUCLEOTIDE ALPHA HYDROLASES-LIKE SUPERFAMILY PROTEIN"/>
    <property type="match status" value="1"/>
</dbReference>
<evidence type="ECO:0000256" key="1">
    <source>
        <dbReference type="ARBA" id="ARBA00008791"/>
    </source>
</evidence>